<dbReference type="STRING" id="1111728.GCA_000427805_02099"/>
<reference evidence="3 5" key="3">
    <citation type="submission" date="2019-03" db="EMBL/GenBank/DDBJ databases">
        <authorList>
            <consortium name="Pathogen Informatics"/>
        </authorList>
    </citation>
    <scope>NUCLEOTIDE SEQUENCE [LARGE SCALE GENOMIC DNA]</scope>
    <source>
        <strain evidence="3 5">NCTC12282</strain>
    </source>
</reference>
<proteinExistence type="predicted"/>
<evidence type="ECO:0000313" key="4">
    <source>
        <dbReference type="Proteomes" id="UP000224974"/>
    </source>
</evidence>
<sequence length="116" mass="13080">MKLYFIACPYSDKNNEVVEQRFNQCTEVATALSLAGHAVYSQITMTHPINLVASAQGKKISWTPIDEAYMARCDELIVLTLPGWDKSSGVAGEIEYFKSRGRKVWTYDEFAQEHGI</sequence>
<evidence type="ECO:0000313" key="2">
    <source>
        <dbReference type="EMBL" id="PHI29380.1"/>
    </source>
</evidence>
<dbReference type="Gene3D" id="3.40.50.10400">
    <property type="entry name" value="Hypothetical protein PA1492"/>
    <property type="match status" value="1"/>
</dbReference>
<dbReference type="Proteomes" id="UP000224974">
    <property type="component" value="Unassembled WGS sequence"/>
</dbReference>
<evidence type="ECO:0000259" key="1">
    <source>
        <dbReference type="Pfam" id="PF09152"/>
    </source>
</evidence>
<reference evidence="2" key="2">
    <citation type="submission" date="2017-09" db="EMBL/GenBank/DDBJ databases">
        <title>FDA dAtabase for Regulatory Grade micrObial Sequences (FDA-ARGOS): Supporting development and validation of Infectious Disease Dx tests.</title>
        <authorList>
            <person name="Minogue T."/>
            <person name="Wolcott M."/>
            <person name="Wasieloski L."/>
            <person name="Aguilar W."/>
            <person name="Moore D."/>
            <person name="Tallon L.J."/>
            <person name="Sadzewicz L."/>
            <person name="Ott S."/>
            <person name="Zhao X."/>
            <person name="Nagaraj S."/>
            <person name="Vavikolanu K."/>
            <person name="Aluvathingal J."/>
            <person name="Nadendla S."/>
            <person name="Sichtig H."/>
        </authorList>
    </citation>
    <scope>NUCLEOTIDE SEQUENCE</scope>
    <source>
        <strain evidence="2">FDAARGOS_387</strain>
    </source>
</reference>
<dbReference type="Proteomes" id="UP000373449">
    <property type="component" value="Unassembled WGS sequence"/>
</dbReference>
<evidence type="ECO:0000313" key="5">
    <source>
        <dbReference type="Proteomes" id="UP000373449"/>
    </source>
</evidence>
<protein>
    <submittedName>
        <fullName evidence="2">DUF1937 domain-containing protein</fullName>
    </submittedName>
    <submittedName>
        <fullName evidence="3">Domain of uncharacterized function (DUF1937)</fullName>
    </submittedName>
</protein>
<dbReference type="EMBL" id="CAADJA010000002">
    <property type="protein sequence ID" value="VFS47628.1"/>
    <property type="molecule type" value="Genomic_DNA"/>
</dbReference>
<feature type="domain" description="DUF1937" evidence="1">
    <location>
        <begin position="4"/>
        <end position="108"/>
    </location>
</feature>
<dbReference type="RefSeq" id="WP_029094828.1">
    <property type="nucleotide sequence ID" value="NZ_CAADJA010000002.1"/>
</dbReference>
<reference evidence="4" key="1">
    <citation type="submission" date="2017-09" db="EMBL/GenBank/DDBJ databases">
        <title>FDA dAtabase for Regulatory Grade micrObial Sequences (FDA-ARGOS): Supporting development and validation of Infectious Disease Dx tests.</title>
        <authorList>
            <person name="Minogue T."/>
            <person name="Wolcott M."/>
            <person name="Wasieloski L."/>
            <person name="Aguilar W."/>
            <person name="Moore D."/>
            <person name="Tallon L."/>
            <person name="Sadzewicz L."/>
            <person name="Ott S."/>
            <person name="Zhao X."/>
            <person name="Nagaraj S."/>
            <person name="Vavikolanu K."/>
            <person name="Aluvathingal J."/>
            <person name="Nadendla S."/>
            <person name="Sichtig H."/>
        </authorList>
    </citation>
    <scope>NUCLEOTIDE SEQUENCE [LARGE SCALE GENOMIC DNA]</scope>
    <source>
        <strain evidence="4">FDAARGOS_387</strain>
    </source>
</reference>
<gene>
    <name evidence="2" type="ORF">CRN84_08585</name>
    <name evidence="3" type="ORF">NCTC12282_02566</name>
</gene>
<dbReference type="Pfam" id="PF09152">
    <property type="entry name" value="DUF1937"/>
    <property type="match status" value="1"/>
</dbReference>
<organism evidence="2 4">
    <name type="scientific">Budvicia aquatica</name>
    <dbReference type="NCBI Taxonomy" id="82979"/>
    <lineage>
        <taxon>Bacteria</taxon>
        <taxon>Pseudomonadati</taxon>
        <taxon>Pseudomonadota</taxon>
        <taxon>Gammaproteobacteria</taxon>
        <taxon>Enterobacterales</taxon>
        <taxon>Budviciaceae</taxon>
        <taxon>Budvicia</taxon>
    </lineage>
</organism>
<dbReference type="AlphaFoldDB" id="A0A2C6BZ24"/>
<keyword evidence="4" id="KW-1185">Reference proteome</keyword>
<dbReference type="SUPFAM" id="SSF52309">
    <property type="entry name" value="N-(deoxy)ribosyltransferase-like"/>
    <property type="match status" value="1"/>
</dbReference>
<dbReference type="InterPro" id="IPR015235">
    <property type="entry name" value="DUF1937"/>
</dbReference>
<accession>A0A2C6BZ24</accession>
<evidence type="ECO:0000313" key="3">
    <source>
        <dbReference type="EMBL" id="VFS47628.1"/>
    </source>
</evidence>
<name>A0A2C6BZ24_9GAMM</name>
<dbReference type="EMBL" id="PDDX01000001">
    <property type="protein sequence ID" value="PHI29380.1"/>
    <property type="molecule type" value="Genomic_DNA"/>
</dbReference>
<dbReference type="OrthoDB" id="6877969at2"/>